<dbReference type="SUPFAM" id="SSF52096">
    <property type="entry name" value="ClpP/crotonase"/>
    <property type="match status" value="1"/>
</dbReference>
<dbReference type="GO" id="GO:0006635">
    <property type="term" value="P:fatty acid beta-oxidation"/>
    <property type="evidence" value="ECO:0007669"/>
    <property type="project" value="TreeGrafter"/>
</dbReference>
<comment type="caution">
    <text evidence="1">The sequence shown here is derived from an EMBL/GenBank/DDBJ whole genome shotgun (WGS) entry which is preliminary data.</text>
</comment>
<dbReference type="Proteomes" id="UP000824782">
    <property type="component" value="Unassembled WGS sequence"/>
</dbReference>
<dbReference type="PANTHER" id="PTHR11941:SF45">
    <property type="entry name" value="ENOYL-COA DELTA ISOMERASE 1, MITOCHONDRIAL"/>
    <property type="match status" value="1"/>
</dbReference>
<keyword evidence="2" id="KW-1185">Reference proteome</keyword>
<dbReference type="Gene3D" id="3.90.226.10">
    <property type="entry name" value="2-enoyl-CoA Hydratase, Chain A, domain 1"/>
    <property type="match status" value="1"/>
</dbReference>
<dbReference type="Pfam" id="PF00378">
    <property type="entry name" value="ECH_1"/>
    <property type="match status" value="1"/>
</dbReference>
<reference evidence="1" key="1">
    <citation type="thesis" date="2020" institute="ProQuest LLC" country="789 East Eisenhower Parkway, Ann Arbor, MI, USA">
        <title>Comparative Genomics and Chromosome Evolution.</title>
        <authorList>
            <person name="Mudd A.B."/>
        </authorList>
    </citation>
    <scope>NUCLEOTIDE SEQUENCE</scope>
    <source>
        <strain evidence="1">237g6f4</strain>
        <tissue evidence="1">Blood</tissue>
    </source>
</reference>
<accession>A0AAV7ACL9</accession>
<evidence type="ECO:0000313" key="1">
    <source>
        <dbReference type="EMBL" id="KAG8557627.1"/>
    </source>
</evidence>
<dbReference type="InterPro" id="IPR029045">
    <property type="entry name" value="ClpP/crotonase-like_dom_sf"/>
</dbReference>
<proteinExistence type="predicted"/>
<dbReference type="EMBL" id="WNYA01000008">
    <property type="protein sequence ID" value="KAG8557627.1"/>
    <property type="molecule type" value="Genomic_DNA"/>
</dbReference>
<dbReference type="GO" id="GO:0005739">
    <property type="term" value="C:mitochondrion"/>
    <property type="evidence" value="ECO:0007669"/>
    <property type="project" value="TreeGrafter"/>
</dbReference>
<dbReference type="AlphaFoldDB" id="A0AAV7ACL9"/>
<dbReference type="GO" id="GO:0004165">
    <property type="term" value="F:delta(3)-delta(2)-enoyl-CoA isomerase activity"/>
    <property type="evidence" value="ECO:0007669"/>
    <property type="project" value="TreeGrafter"/>
</dbReference>
<dbReference type="PANTHER" id="PTHR11941">
    <property type="entry name" value="ENOYL-COA HYDRATASE-RELATED"/>
    <property type="match status" value="1"/>
</dbReference>
<name>A0AAV7ACL9_ENGPU</name>
<dbReference type="InterPro" id="IPR001753">
    <property type="entry name" value="Enoyl-CoA_hydra/iso"/>
</dbReference>
<gene>
    <name evidence="1" type="ORF">GDO81_016688</name>
</gene>
<sequence length="100" mass="11121">MADNPKFVIGMNETKLDISPPFWLKDTMVNTIGNRATELSLQLGQMYPAPEALKLGLVDKLVPEDKVQSTAAVAMSQWLSVPDHARQLTKSMMRKPPLID</sequence>
<organism evidence="1 2">
    <name type="scientific">Engystomops pustulosus</name>
    <name type="common">Tungara frog</name>
    <name type="synonym">Physalaemus pustulosus</name>
    <dbReference type="NCBI Taxonomy" id="76066"/>
    <lineage>
        <taxon>Eukaryota</taxon>
        <taxon>Metazoa</taxon>
        <taxon>Chordata</taxon>
        <taxon>Craniata</taxon>
        <taxon>Vertebrata</taxon>
        <taxon>Euteleostomi</taxon>
        <taxon>Amphibia</taxon>
        <taxon>Batrachia</taxon>
        <taxon>Anura</taxon>
        <taxon>Neobatrachia</taxon>
        <taxon>Hyloidea</taxon>
        <taxon>Leptodactylidae</taxon>
        <taxon>Leiuperinae</taxon>
        <taxon>Engystomops</taxon>
    </lineage>
</organism>
<evidence type="ECO:0000313" key="2">
    <source>
        <dbReference type="Proteomes" id="UP000824782"/>
    </source>
</evidence>
<protein>
    <submittedName>
        <fullName evidence="1">Uncharacterized protein</fullName>
    </submittedName>
</protein>